<feature type="binding site" evidence="5">
    <location>
        <position position="89"/>
    </location>
    <ligand>
        <name>phosphate</name>
        <dbReference type="ChEBI" id="CHEBI:43474"/>
    </ligand>
</feature>
<dbReference type="SUPFAM" id="SSF53850">
    <property type="entry name" value="Periplasmic binding protein-like II"/>
    <property type="match status" value="1"/>
</dbReference>
<dbReference type="PROSITE" id="PS51257">
    <property type="entry name" value="PROKAR_LIPOPROTEIN"/>
    <property type="match status" value="1"/>
</dbReference>
<evidence type="ECO:0000256" key="4">
    <source>
        <dbReference type="PIRNR" id="PIRNR002756"/>
    </source>
</evidence>
<evidence type="ECO:0000256" key="2">
    <source>
        <dbReference type="ARBA" id="ARBA00022448"/>
    </source>
</evidence>
<dbReference type="RefSeq" id="WP_184720431.1">
    <property type="nucleotide sequence ID" value="NZ_JACHJP010000007.1"/>
</dbReference>
<protein>
    <recommendedName>
        <fullName evidence="4">Phosphate-binding protein</fullName>
    </recommendedName>
</protein>
<reference evidence="9 10" key="1">
    <citation type="submission" date="2020-08" db="EMBL/GenBank/DDBJ databases">
        <title>Genomic Encyclopedia of Type Strains, Phase III (KMG-III): the genomes of soil and plant-associated and newly described type strains.</title>
        <authorList>
            <person name="Whitman W."/>
        </authorList>
    </citation>
    <scope>NUCLEOTIDE SEQUENCE [LARGE SCALE GENOMIC DNA]</scope>
    <source>
        <strain evidence="9 10">CECT 8840</strain>
    </source>
</reference>
<feature type="signal peptide" evidence="7">
    <location>
        <begin position="1"/>
        <end position="22"/>
    </location>
</feature>
<dbReference type="Pfam" id="PF12849">
    <property type="entry name" value="PBP_like_2"/>
    <property type="match status" value="1"/>
</dbReference>
<dbReference type="InterPro" id="IPR050962">
    <property type="entry name" value="Phosphate-bind_PstS"/>
</dbReference>
<keyword evidence="10" id="KW-1185">Reference proteome</keyword>
<dbReference type="GO" id="GO:0043190">
    <property type="term" value="C:ATP-binding cassette (ABC) transporter complex"/>
    <property type="evidence" value="ECO:0007669"/>
    <property type="project" value="InterPro"/>
</dbReference>
<comment type="caution">
    <text evidence="9">The sequence shown here is derived from an EMBL/GenBank/DDBJ whole genome shotgun (WGS) entry which is preliminary data.</text>
</comment>
<dbReference type="CDD" id="cd13565">
    <property type="entry name" value="PBP2_PstS"/>
    <property type="match status" value="1"/>
</dbReference>
<dbReference type="InterPro" id="IPR005673">
    <property type="entry name" value="ABC_phos-bd_PstS"/>
</dbReference>
<evidence type="ECO:0000256" key="5">
    <source>
        <dbReference type="PIRSR" id="PIRSR002756-1"/>
    </source>
</evidence>
<evidence type="ECO:0000256" key="3">
    <source>
        <dbReference type="ARBA" id="ARBA00022592"/>
    </source>
</evidence>
<dbReference type="Gene3D" id="3.40.190.10">
    <property type="entry name" value="Periplasmic binding protein-like II"/>
    <property type="match status" value="2"/>
</dbReference>
<dbReference type="PANTHER" id="PTHR42996">
    <property type="entry name" value="PHOSPHATE-BINDING PROTEIN PSTS"/>
    <property type="match status" value="1"/>
</dbReference>
<feature type="binding site" evidence="5">
    <location>
        <begin position="59"/>
        <end position="61"/>
    </location>
    <ligand>
        <name>phosphate</name>
        <dbReference type="ChEBI" id="CHEBI:43474"/>
    </ligand>
</feature>
<dbReference type="Proteomes" id="UP000552644">
    <property type="component" value="Unassembled WGS sequence"/>
</dbReference>
<feature type="domain" description="PBP" evidence="8">
    <location>
        <begin position="45"/>
        <end position="344"/>
    </location>
</feature>
<dbReference type="EMBL" id="JACHJP010000007">
    <property type="protein sequence ID" value="MBB4918825.1"/>
    <property type="molecule type" value="Genomic_DNA"/>
</dbReference>
<sequence>MKYAGRLAAVTLVGALSLAACGTDNNNGATNSAAPPATDPSSAGSGSGGLSGTINAAGSSAQANAIDEWKKNFQQANSGVSLNYQPSGSGAGVQAFIQGTVAFAGSDSALKADKGEPAQADARCKTGKAINLPMVIGPVAVVYNLPGVDNLQLSPKTIGDIFNSKITKWDDAAIKKDNPDAKLPSTAIQAFHRSDESGTSDNFTKFLSKTAGWPYEPAKAWPAEAKGQGAKGSDGIAQAVKTGAGAISYVELSYAENSGLSKAKVANGSGEFVELTPESAGKTVEAAQIAGEGNDLKLDIDYATSAAGAYPIVLVTYEITCEKGLPEDQAKIVKAFLTYTASDEGQQALGNLGYAPLPATLVAKVRTAVEAIS</sequence>
<dbReference type="PANTHER" id="PTHR42996:SF1">
    <property type="entry name" value="PHOSPHATE-BINDING PROTEIN PSTS"/>
    <property type="match status" value="1"/>
</dbReference>
<keyword evidence="2 4" id="KW-0813">Transport</keyword>
<evidence type="ECO:0000256" key="6">
    <source>
        <dbReference type="SAM" id="MobiDB-lite"/>
    </source>
</evidence>
<feature type="chain" id="PRO_5039702630" description="Phosphate-binding protein" evidence="7">
    <location>
        <begin position="23"/>
        <end position="373"/>
    </location>
</feature>
<name>A0A7W7VR04_9ACTN</name>
<evidence type="ECO:0000256" key="1">
    <source>
        <dbReference type="ARBA" id="ARBA00008725"/>
    </source>
</evidence>
<dbReference type="InterPro" id="IPR024370">
    <property type="entry name" value="PBP_domain"/>
</dbReference>
<feature type="binding site" evidence="5">
    <location>
        <position position="107"/>
    </location>
    <ligand>
        <name>phosphate</name>
        <dbReference type="ChEBI" id="CHEBI:43474"/>
    </ligand>
</feature>
<organism evidence="9 10">
    <name type="scientific">Streptosporangium saharense</name>
    <dbReference type="NCBI Taxonomy" id="1706840"/>
    <lineage>
        <taxon>Bacteria</taxon>
        <taxon>Bacillati</taxon>
        <taxon>Actinomycetota</taxon>
        <taxon>Actinomycetes</taxon>
        <taxon>Streptosporangiales</taxon>
        <taxon>Streptosporangiaceae</taxon>
        <taxon>Streptosporangium</taxon>
    </lineage>
</organism>
<dbReference type="GO" id="GO:0035435">
    <property type="term" value="P:phosphate ion transmembrane transport"/>
    <property type="evidence" value="ECO:0007669"/>
    <property type="project" value="InterPro"/>
</dbReference>
<keyword evidence="3 4" id="KW-0592">Phosphate transport</keyword>
<evidence type="ECO:0000313" key="10">
    <source>
        <dbReference type="Proteomes" id="UP000552644"/>
    </source>
</evidence>
<accession>A0A7W7VR04</accession>
<proteinExistence type="inferred from homology"/>
<feature type="binding site" evidence="5">
    <location>
        <begin position="197"/>
        <end position="199"/>
    </location>
    <ligand>
        <name>phosphate</name>
        <dbReference type="ChEBI" id="CHEBI:43474"/>
    </ligand>
</feature>
<evidence type="ECO:0000259" key="8">
    <source>
        <dbReference type="Pfam" id="PF12849"/>
    </source>
</evidence>
<evidence type="ECO:0000256" key="7">
    <source>
        <dbReference type="SAM" id="SignalP"/>
    </source>
</evidence>
<dbReference type="GO" id="GO:0042301">
    <property type="term" value="F:phosphate ion binding"/>
    <property type="evidence" value="ECO:0007669"/>
    <property type="project" value="InterPro"/>
</dbReference>
<dbReference type="NCBIfam" id="TIGR00975">
    <property type="entry name" value="3a0107s03"/>
    <property type="match status" value="1"/>
</dbReference>
<feature type="compositionally biased region" description="Low complexity" evidence="6">
    <location>
        <begin position="30"/>
        <end position="44"/>
    </location>
</feature>
<keyword evidence="7" id="KW-0732">Signal</keyword>
<dbReference type="PIRSF" id="PIRSF002756">
    <property type="entry name" value="PstS"/>
    <property type="match status" value="1"/>
</dbReference>
<dbReference type="AlphaFoldDB" id="A0A7W7VR04"/>
<gene>
    <name evidence="9" type="ORF">FHS44_005955</name>
</gene>
<feature type="region of interest" description="Disordered" evidence="6">
    <location>
        <begin position="30"/>
        <end position="50"/>
    </location>
</feature>
<comment type="similarity">
    <text evidence="1 4">Belongs to the PstS family.</text>
</comment>
<evidence type="ECO:0000313" key="9">
    <source>
        <dbReference type="EMBL" id="MBB4918825.1"/>
    </source>
</evidence>